<comment type="caution">
    <text evidence="2">The sequence shown here is derived from an EMBL/GenBank/DDBJ whole genome shotgun (WGS) entry which is preliminary data.</text>
</comment>
<evidence type="ECO:0008006" key="4">
    <source>
        <dbReference type="Google" id="ProtNLM"/>
    </source>
</evidence>
<protein>
    <recommendedName>
        <fullName evidence="4">Multidrug transporter</fullName>
    </recommendedName>
</protein>
<name>A0ABU7VPQ0_9BACL</name>
<reference evidence="2 3" key="1">
    <citation type="submission" date="2024-02" db="EMBL/GenBank/DDBJ databases">
        <title>A nitrogen-fixing paenibacillus bacterium.</title>
        <authorList>
            <person name="Zhang W.L."/>
            <person name="Chen S.F."/>
        </authorList>
    </citation>
    <scope>NUCLEOTIDE SEQUENCE [LARGE SCALE GENOMIC DNA]</scope>
    <source>
        <strain evidence="2 3">M1</strain>
    </source>
</reference>
<dbReference type="EMBL" id="JAZHPZ010000003">
    <property type="protein sequence ID" value="MEF2965725.1"/>
    <property type="molecule type" value="Genomic_DNA"/>
</dbReference>
<evidence type="ECO:0000256" key="1">
    <source>
        <dbReference type="SAM" id="MobiDB-lite"/>
    </source>
</evidence>
<sequence length="57" mass="6447">MPYDRKPDTTDGDPDTIYEDTSPHPRTGFLPEQLDITAMPANEADENGSHKRESETR</sequence>
<evidence type="ECO:0000313" key="2">
    <source>
        <dbReference type="EMBL" id="MEF2965725.1"/>
    </source>
</evidence>
<keyword evidence="3" id="KW-1185">Reference proteome</keyword>
<evidence type="ECO:0000313" key="3">
    <source>
        <dbReference type="Proteomes" id="UP001306950"/>
    </source>
</evidence>
<gene>
    <name evidence="2" type="ORF">V3851_07780</name>
</gene>
<feature type="region of interest" description="Disordered" evidence="1">
    <location>
        <begin position="1"/>
        <end position="57"/>
    </location>
</feature>
<proteinExistence type="predicted"/>
<accession>A0ABU7VPQ0</accession>
<feature type="compositionally biased region" description="Basic and acidic residues" evidence="1">
    <location>
        <begin position="47"/>
        <end position="57"/>
    </location>
</feature>
<dbReference type="Proteomes" id="UP001306950">
    <property type="component" value="Unassembled WGS sequence"/>
</dbReference>
<dbReference type="RefSeq" id="WP_331845958.1">
    <property type="nucleotide sequence ID" value="NZ_JAZHPZ010000003.1"/>
</dbReference>
<organism evidence="2 3">
    <name type="scientific">Paenibacillus haidiansis</name>
    <dbReference type="NCBI Taxonomy" id="1574488"/>
    <lineage>
        <taxon>Bacteria</taxon>
        <taxon>Bacillati</taxon>
        <taxon>Bacillota</taxon>
        <taxon>Bacilli</taxon>
        <taxon>Bacillales</taxon>
        <taxon>Paenibacillaceae</taxon>
        <taxon>Paenibacillus</taxon>
    </lineage>
</organism>